<feature type="compositionally biased region" description="Basic and acidic residues" evidence="2">
    <location>
        <begin position="382"/>
        <end position="415"/>
    </location>
</feature>
<evidence type="ECO:0000313" key="4">
    <source>
        <dbReference type="EMBL" id="NDV29753.1"/>
    </source>
</evidence>
<dbReference type="GO" id="GO:0005524">
    <property type="term" value="F:ATP binding"/>
    <property type="evidence" value="ECO:0007669"/>
    <property type="project" value="InterPro"/>
</dbReference>
<dbReference type="Gene3D" id="1.10.510.10">
    <property type="entry name" value="Transferase(Phosphotransferase) domain 1"/>
    <property type="match status" value="1"/>
</dbReference>
<accession>A0A6B2KYA8</accession>
<dbReference type="InterPro" id="IPR008271">
    <property type="entry name" value="Ser/Thr_kinase_AS"/>
</dbReference>
<organism evidence="4">
    <name type="scientific">Arcella intermedia</name>
    <dbReference type="NCBI Taxonomy" id="1963864"/>
    <lineage>
        <taxon>Eukaryota</taxon>
        <taxon>Amoebozoa</taxon>
        <taxon>Tubulinea</taxon>
        <taxon>Elardia</taxon>
        <taxon>Arcellinida</taxon>
        <taxon>Sphaerothecina</taxon>
        <taxon>Arcellidae</taxon>
        <taxon>Arcella</taxon>
    </lineage>
</organism>
<dbReference type="EMBL" id="GIBP01000784">
    <property type="protein sequence ID" value="NDV29753.1"/>
    <property type="molecule type" value="Transcribed_RNA"/>
</dbReference>
<dbReference type="PROSITE" id="PS50011">
    <property type="entry name" value="PROTEIN_KINASE_DOM"/>
    <property type="match status" value="1"/>
</dbReference>
<dbReference type="SUPFAM" id="SSF56112">
    <property type="entry name" value="Protein kinase-like (PK-like)"/>
    <property type="match status" value="1"/>
</dbReference>
<feature type="coiled-coil region" evidence="1">
    <location>
        <begin position="473"/>
        <end position="521"/>
    </location>
</feature>
<dbReference type="Pfam" id="PF00069">
    <property type="entry name" value="Pkinase"/>
    <property type="match status" value="1"/>
</dbReference>
<dbReference type="InterPro" id="IPR011009">
    <property type="entry name" value="Kinase-like_dom_sf"/>
</dbReference>
<feature type="domain" description="Protein kinase" evidence="3">
    <location>
        <begin position="1"/>
        <end position="191"/>
    </location>
</feature>
<feature type="region of interest" description="Disordered" evidence="2">
    <location>
        <begin position="521"/>
        <end position="559"/>
    </location>
</feature>
<dbReference type="AlphaFoldDB" id="A0A6B2KYA8"/>
<evidence type="ECO:0000259" key="3">
    <source>
        <dbReference type="PROSITE" id="PS50011"/>
    </source>
</evidence>
<evidence type="ECO:0000256" key="1">
    <source>
        <dbReference type="SAM" id="Coils"/>
    </source>
</evidence>
<dbReference type="InterPro" id="IPR000719">
    <property type="entry name" value="Prot_kinase_dom"/>
</dbReference>
<proteinExistence type="predicted"/>
<evidence type="ECO:0000256" key="2">
    <source>
        <dbReference type="SAM" id="MobiDB-lite"/>
    </source>
</evidence>
<dbReference type="GO" id="GO:0004672">
    <property type="term" value="F:protein kinase activity"/>
    <property type="evidence" value="ECO:0007669"/>
    <property type="project" value="InterPro"/>
</dbReference>
<reference evidence="4" key="1">
    <citation type="journal article" date="2020" name="J. Eukaryot. Microbiol.">
        <title>De novo Sequencing, Assembly and Annotation of the Transcriptome for the Free-Living Testate Amoeba Arcella intermedia.</title>
        <authorList>
            <person name="Ribeiro G.M."/>
            <person name="Porfirio-Sousa A.L."/>
            <person name="Maurer-Alcala X.X."/>
            <person name="Katz L.A."/>
            <person name="Lahr D.J.G."/>
        </authorList>
    </citation>
    <scope>NUCLEOTIDE SEQUENCE</scope>
</reference>
<feature type="compositionally biased region" description="Basic and acidic residues" evidence="2">
    <location>
        <begin position="336"/>
        <end position="371"/>
    </location>
</feature>
<name>A0A6B2KYA8_9EUKA</name>
<protein>
    <recommendedName>
        <fullName evidence="3">Protein kinase domain-containing protein</fullName>
    </recommendedName>
</protein>
<keyword evidence="1" id="KW-0175">Coiled coil</keyword>
<feature type="compositionally biased region" description="Polar residues" evidence="2">
    <location>
        <begin position="457"/>
        <end position="467"/>
    </location>
</feature>
<dbReference type="PANTHER" id="PTHR24347">
    <property type="entry name" value="SERINE/THREONINE-PROTEIN KINASE"/>
    <property type="match status" value="1"/>
</dbReference>
<dbReference type="SMART" id="SM00220">
    <property type="entry name" value="S_TKc"/>
    <property type="match status" value="1"/>
</dbReference>
<sequence length="697" mass="78856">MKAIYTTTTHVTLVMELCTGGELFEKLVNYQHYQEREAALLIKQVASAAEHLHKRKVVHRDIKPENLIFVDESCRTLKLCDFGISELLPPEGYLTESIGTQTYMAPEVARSQPYNTSSDMFSIGVLLHIMLCGYPPFPKNYLESETPPTLDFSLPDWKDISPSVKDLLTTLLSFNPSIRPTATKVVSHPWIVGFHHDFIQKSYSEAYYETKKVAKTSRSNRLSTGNERGAIKKKDQGDAHFVGGVSILCLVTRRKTDEDLSKPDPPTSPVVPEHKSPVPSLPSIPSQTLPDTSPLYPKPLSAKTPKNEKRSRIGNMKSPRKVEKKVQTPSTVIRFARREPNQAGKGEEGGNDTEDGKISKLVIEEEKRAEGEDFQGTPQRIEAGEERLKSPRNREEKSRKATRDRSKAETKKISQSDEVVSPKVSKTKKLSQEELLSPQKNERKKGAGEGDVKRTSNMEGNGETNPTLFEEEVNKLKEKNKKLHAKLIEVQNQNQVLKELAEELKKERDYARNERDSIMINFSSKSHENPPKSTTETQSPLATPEPKTEKKEPQVAQKNQLIESNILDIQSILSKQKAYQERPVSMPAEVLKHHHHTNTHLHHSHSHSLTGTKEEKGQEMLMRDALFRGIVESLLESKISLPEQFWSNHLNFCEAEMVKSLETKSALPKQLHFKTSEDPYQTYKSTKALLQEALSKK</sequence>
<feature type="compositionally biased region" description="Polar residues" evidence="2">
    <location>
        <begin position="531"/>
        <end position="541"/>
    </location>
</feature>
<dbReference type="PROSITE" id="PS00108">
    <property type="entry name" value="PROTEIN_KINASE_ST"/>
    <property type="match status" value="1"/>
</dbReference>
<feature type="region of interest" description="Disordered" evidence="2">
    <location>
        <begin position="256"/>
        <end position="473"/>
    </location>
</feature>
<feature type="compositionally biased region" description="Basic and acidic residues" evidence="2">
    <location>
        <begin position="440"/>
        <end position="456"/>
    </location>
</feature>